<keyword evidence="5" id="KW-0186">Copper</keyword>
<dbReference type="GeneID" id="7899541"/>
<dbReference type="VEuPathDB" id="ToxoDB:TGME49_249200"/>
<comment type="caution">
    <text evidence="5">Lacks conserved residue(s) required for the propagation of feature annotation.</text>
</comment>
<dbReference type="EMBL" id="CM002047">
    <property type="protein sequence ID" value="EPT25073.1"/>
    <property type="molecule type" value="Genomic_DNA"/>
</dbReference>
<protein>
    <recommendedName>
        <fullName evidence="5">Copper transport protein</fullName>
    </recommendedName>
</protein>
<gene>
    <name evidence="6" type="ORF">TGME49_249200</name>
</gene>
<evidence type="ECO:0000256" key="4">
    <source>
        <dbReference type="ARBA" id="ARBA00023136"/>
    </source>
</evidence>
<keyword evidence="5" id="KW-0813">Transport</keyword>
<proteinExistence type="inferred from homology"/>
<dbReference type="Proteomes" id="UP000001529">
    <property type="component" value="Chromosome XII"/>
</dbReference>
<dbReference type="OrthoDB" id="161814at2759"/>
<keyword evidence="7" id="KW-1185">Reference proteome</keyword>
<feature type="transmembrane region" description="Helical" evidence="5">
    <location>
        <begin position="138"/>
        <end position="157"/>
    </location>
</feature>
<sequence>MTISASSTARGCAAPPLHAETVARSPPSVKPATWLPPSSLFQGRWTKFLLAASALFAVTTQPVLGRLSIDGMPLPMAFEVSTRVIYLFEDWPTETTTQFAGACVATCILGFICVILKVVRRYVEKSLVSQENVGKTKLIFGSFPLYSNSVRFLVAFVNYSWDYMLMLLSMTFNVGIFLSLLLGIALGFLFLGDLMSVEVGSTKKPWKPCQCPNHPCYTQQETGEGTTAQACMSPA</sequence>
<comment type="similarity">
    <text evidence="5">Belongs to the copper transporter (Ctr) (TC 1.A.56) family. SLC31A subfamily.</text>
</comment>
<keyword evidence="5" id="KW-0406">Ion transport</keyword>
<organism evidence="6 7">
    <name type="scientific">Toxoplasma gondii (strain ATCC 50611 / Me49)</name>
    <dbReference type="NCBI Taxonomy" id="508771"/>
    <lineage>
        <taxon>Eukaryota</taxon>
        <taxon>Sar</taxon>
        <taxon>Alveolata</taxon>
        <taxon>Apicomplexa</taxon>
        <taxon>Conoidasida</taxon>
        <taxon>Coccidia</taxon>
        <taxon>Eucoccidiorida</taxon>
        <taxon>Eimeriorina</taxon>
        <taxon>Sarcocystidae</taxon>
        <taxon>Toxoplasma</taxon>
    </lineage>
</organism>
<dbReference type="PANTHER" id="PTHR12483">
    <property type="entry name" value="SOLUTE CARRIER FAMILY 31 COPPER TRANSPORTERS"/>
    <property type="match status" value="1"/>
</dbReference>
<dbReference type="PANTHER" id="PTHR12483:SF27">
    <property type="entry name" value="COPPER TRANSPORT PROTEIN CTR1"/>
    <property type="match status" value="1"/>
</dbReference>
<dbReference type="Pfam" id="PF04145">
    <property type="entry name" value="Ctr"/>
    <property type="match status" value="2"/>
</dbReference>
<comment type="subcellular location">
    <subcellularLocation>
        <location evidence="1 5">Membrane</location>
        <topology evidence="1 5">Multi-pass membrane protein</topology>
    </subcellularLocation>
</comment>
<evidence type="ECO:0000313" key="6">
    <source>
        <dbReference type="EMBL" id="EPT25073.1"/>
    </source>
</evidence>
<evidence type="ECO:0000256" key="1">
    <source>
        <dbReference type="ARBA" id="ARBA00004141"/>
    </source>
</evidence>
<dbReference type="GO" id="GO:0005886">
    <property type="term" value="C:plasma membrane"/>
    <property type="evidence" value="ECO:0007669"/>
    <property type="project" value="TreeGrafter"/>
</dbReference>
<keyword evidence="4 5" id="KW-0472">Membrane</keyword>
<keyword evidence="3 5" id="KW-1133">Transmembrane helix</keyword>
<dbReference type="RefSeq" id="XP_002367254.1">
    <property type="nucleotide sequence ID" value="XM_002367213.2"/>
</dbReference>
<feature type="transmembrane region" description="Helical" evidence="5">
    <location>
        <begin position="48"/>
        <end position="69"/>
    </location>
</feature>
<dbReference type="InterPro" id="IPR007274">
    <property type="entry name" value="Cop_transporter"/>
</dbReference>
<feature type="transmembrane region" description="Helical" evidence="5">
    <location>
        <begin position="99"/>
        <end position="118"/>
    </location>
</feature>
<reference evidence="6" key="1">
    <citation type="submission" date="2013-04" db="EMBL/GenBank/DDBJ databases">
        <authorList>
            <person name="Sibley D."/>
            <person name="Venepally P."/>
            <person name="Karamycheva S."/>
            <person name="Hadjithomas M."/>
            <person name="Khan A."/>
            <person name="Brunk B."/>
            <person name="Roos D."/>
            <person name="Caler E."/>
            <person name="Lorenzi H."/>
        </authorList>
    </citation>
    <scope>NUCLEOTIDE SEQUENCE [LARGE SCALE GENOMIC DNA]</scope>
    <source>
        <strain evidence="6">ME49</strain>
    </source>
</reference>
<dbReference type="AlphaFoldDB" id="A0A125YV52"/>
<dbReference type="EMBL" id="KE138840">
    <property type="protein sequence ID" value="EPT25073.1"/>
    <property type="molecule type" value="Genomic_DNA"/>
</dbReference>
<dbReference type="GO" id="GO:0005375">
    <property type="term" value="F:copper ion transmembrane transporter activity"/>
    <property type="evidence" value="ECO:0007669"/>
    <property type="project" value="UniProtKB-UniRule"/>
</dbReference>
<evidence type="ECO:0000256" key="5">
    <source>
        <dbReference type="RuleBase" id="RU367022"/>
    </source>
</evidence>
<name>A0A125YV52_TOXGM</name>
<dbReference type="KEGG" id="tgo:TGME49_249200"/>
<keyword evidence="5" id="KW-0187">Copper transport</keyword>
<evidence type="ECO:0000256" key="2">
    <source>
        <dbReference type="ARBA" id="ARBA00022692"/>
    </source>
</evidence>
<evidence type="ECO:0000256" key="3">
    <source>
        <dbReference type="ARBA" id="ARBA00022989"/>
    </source>
</evidence>
<accession>A0A125YV52</accession>
<feature type="transmembrane region" description="Helical" evidence="5">
    <location>
        <begin position="163"/>
        <end position="191"/>
    </location>
</feature>
<evidence type="ECO:0000313" key="7">
    <source>
        <dbReference type="Proteomes" id="UP000001529"/>
    </source>
</evidence>
<keyword evidence="2 5" id="KW-0812">Transmembrane</keyword>